<dbReference type="PROSITE" id="PS00108">
    <property type="entry name" value="PROTEIN_KINASE_ST"/>
    <property type="match status" value="1"/>
</dbReference>
<dbReference type="PROSITE" id="PS00107">
    <property type="entry name" value="PROTEIN_KINASE_ATP"/>
    <property type="match status" value="1"/>
</dbReference>
<evidence type="ECO:0000256" key="4">
    <source>
        <dbReference type="PROSITE-ProRule" id="PRU10141"/>
    </source>
</evidence>
<evidence type="ECO:0000313" key="9">
    <source>
        <dbReference type="Proteomes" id="UP001162131"/>
    </source>
</evidence>
<dbReference type="GO" id="GO:0004674">
    <property type="term" value="F:protein serine/threonine kinase activity"/>
    <property type="evidence" value="ECO:0007669"/>
    <property type="project" value="UniProtKB-KW"/>
</dbReference>
<reference evidence="8" key="1">
    <citation type="submission" date="2021-09" db="EMBL/GenBank/DDBJ databases">
        <authorList>
            <consortium name="AG Swart"/>
            <person name="Singh M."/>
            <person name="Singh A."/>
            <person name="Seah K."/>
            <person name="Emmerich C."/>
        </authorList>
    </citation>
    <scope>NUCLEOTIDE SEQUENCE</scope>
    <source>
        <strain evidence="8">ATCC30299</strain>
    </source>
</reference>
<protein>
    <recommendedName>
        <fullName evidence="7">Protein kinase domain-containing protein</fullName>
    </recommendedName>
</protein>
<evidence type="ECO:0000256" key="5">
    <source>
        <dbReference type="RuleBase" id="RU000304"/>
    </source>
</evidence>
<keyword evidence="5" id="KW-0723">Serine/threonine-protein kinase</keyword>
<comment type="caution">
    <text evidence="8">The sequence shown here is derived from an EMBL/GenBank/DDBJ whole genome shotgun (WGS) entry which is preliminary data.</text>
</comment>
<dbReference type="InterPro" id="IPR017441">
    <property type="entry name" value="Protein_kinase_ATP_BS"/>
</dbReference>
<dbReference type="FunFam" id="3.30.200.20:FF:000042">
    <property type="entry name" value="Aurora kinase A"/>
    <property type="match status" value="1"/>
</dbReference>
<dbReference type="InterPro" id="IPR008271">
    <property type="entry name" value="Ser/Thr_kinase_AS"/>
</dbReference>
<comment type="subunit">
    <text evidence="1">Monomer.</text>
</comment>
<dbReference type="Proteomes" id="UP001162131">
    <property type="component" value="Unassembled WGS sequence"/>
</dbReference>
<dbReference type="SMART" id="SM00220">
    <property type="entry name" value="S_TKc"/>
    <property type="match status" value="1"/>
</dbReference>
<name>A0AAU9JY48_9CILI</name>
<evidence type="ECO:0000256" key="6">
    <source>
        <dbReference type="SAM" id="MobiDB-lite"/>
    </source>
</evidence>
<feature type="domain" description="Protein kinase" evidence="7">
    <location>
        <begin position="93"/>
        <end position="350"/>
    </location>
</feature>
<dbReference type="EMBL" id="CAJZBQ010000045">
    <property type="protein sequence ID" value="CAG9328346.1"/>
    <property type="molecule type" value="Genomic_DNA"/>
</dbReference>
<dbReference type="GO" id="GO:0005524">
    <property type="term" value="F:ATP binding"/>
    <property type="evidence" value="ECO:0007669"/>
    <property type="project" value="UniProtKB-UniRule"/>
</dbReference>
<dbReference type="PANTHER" id="PTHR24346:SF30">
    <property type="entry name" value="MATERNAL EMBRYONIC LEUCINE ZIPPER KINASE"/>
    <property type="match status" value="1"/>
</dbReference>
<evidence type="ECO:0000313" key="8">
    <source>
        <dbReference type="EMBL" id="CAG9328346.1"/>
    </source>
</evidence>
<feature type="region of interest" description="Disordered" evidence="6">
    <location>
        <begin position="399"/>
        <end position="448"/>
    </location>
</feature>
<sequence length="448" mass="50945">MYLNNSSPVKITIFLNGNLKKKCQLTIQKSSTMSEILSDCKDKLSIDKHTKCRLYDSNGGQLSDDDLEYINPDEPLFLSKGEKFSKSSSLAIYEEIKQLGKGGFGSVFLYRNRITKQEVALKFVELKTILSPEDVNRVFTEIGVLRNLKHPNIVKLIDAFDLHDKVCFVMEYCRGGELKQYLEEKGPLSEREAFLIACQISDAIRYCHNSRVVHRDLKLENILFATEEKEQIKIVDFGISGMFALGGEGDASDAGSLLYIAPEVLSGKDNRTNPALDIWSLGCIFYSLLTKNLPFSGETQREVINRILTCQYPPLPQTISKSWHKLIKGMIRVKPSKRWGMLRISEHLYKYRNNPDAEVSSDSEEETFEEKKIVLKKKPPSRSYPKLVFADKQKRYKTPILRPVEIPRGKKSNSITPGPRRQSPAPQNKVANQAPVLIQRKSILRKPA</sequence>
<keyword evidence="2 4" id="KW-0547">Nucleotide-binding</keyword>
<keyword evidence="5" id="KW-0808">Transferase</keyword>
<proteinExistence type="inferred from homology"/>
<evidence type="ECO:0000256" key="3">
    <source>
        <dbReference type="ARBA" id="ARBA00022840"/>
    </source>
</evidence>
<dbReference type="GO" id="GO:0035556">
    <property type="term" value="P:intracellular signal transduction"/>
    <property type="evidence" value="ECO:0007669"/>
    <property type="project" value="TreeGrafter"/>
</dbReference>
<accession>A0AAU9JY48</accession>
<keyword evidence="9" id="KW-1185">Reference proteome</keyword>
<dbReference type="FunFam" id="1.10.510.10:FF:000571">
    <property type="entry name" value="Maternal embryonic leucine zipper kinase"/>
    <property type="match status" value="1"/>
</dbReference>
<dbReference type="InterPro" id="IPR000719">
    <property type="entry name" value="Prot_kinase_dom"/>
</dbReference>
<dbReference type="InterPro" id="IPR011009">
    <property type="entry name" value="Kinase-like_dom_sf"/>
</dbReference>
<evidence type="ECO:0000256" key="2">
    <source>
        <dbReference type="ARBA" id="ARBA00022741"/>
    </source>
</evidence>
<gene>
    <name evidence="8" type="ORF">BSTOLATCC_MIC45798</name>
</gene>
<organism evidence="8 9">
    <name type="scientific">Blepharisma stoltei</name>
    <dbReference type="NCBI Taxonomy" id="1481888"/>
    <lineage>
        <taxon>Eukaryota</taxon>
        <taxon>Sar</taxon>
        <taxon>Alveolata</taxon>
        <taxon>Ciliophora</taxon>
        <taxon>Postciliodesmatophora</taxon>
        <taxon>Heterotrichea</taxon>
        <taxon>Heterotrichida</taxon>
        <taxon>Blepharismidae</taxon>
        <taxon>Blepharisma</taxon>
    </lineage>
</organism>
<evidence type="ECO:0000256" key="1">
    <source>
        <dbReference type="ARBA" id="ARBA00011245"/>
    </source>
</evidence>
<dbReference type="PROSITE" id="PS50011">
    <property type="entry name" value="PROTEIN_KINASE_DOM"/>
    <property type="match status" value="1"/>
</dbReference>
<comment type="similarity">
    <text evidence="5">Belongs to the protein kinase superfamily.</text>
</comment>
<dbReference type="GO" id="GO:0005737">
    <property type="term" value="C:cytoplasm"/>
    <property type="evidence" value="ECO:0007669"/>
    <property type="project" value="TreeGrafter"/>
</dbReference>
<keyword evidence="5" id="KW-0418">Kinase</keyword>
<dbReference type="SUPFAM" id="SSF56112">
    <property type="entry name" value="Protein kinase-like (PK-like)"/>
    <property type="match status" value="1"/>
</dbReference>
<dbReference type="Pfam" id="PF00069">
    <property type="entry name" value="Pkinase"/>
    <property type="match status" value="1"/>
</dbReference>
<dbReference type="PANTHER" id="PTHR24346">
    <property type="entry name" value="MAP/MICROTUBULE AFFINITY-REGULATING KINASE"/>
    <property type="match status" value="1"/>
</dbReference>
<dbReference type="AlphaFoldDB" id="A0AAU9JY48"/>
<dbReference type="Gene3D" id="1.10.510.10">
    <property type="entry name" value="Transferase(Phosphotransferase) domain 1"/>
    <property type="match status" value="1"/>
</dbReference>
<evidence type="ECO:0000259" key="7">
    <source>
        <dbReference type="PROSITE" id="PS50011"/>
    </source>
</evidence>
<feature type="binding site" evidence="4">
    <location>
        <position position="122"/>
    </location>
    <ligand>
        <name>ATP</name>
        <dbReference type="ChEBI" id="CHEBI:30616"/>
    </ligand>
</feature>
<keyword evidence="3 4" id="KW-0067">ATP-binding</keyword>